<evidence type="ECO:0000313" key="1">
    <source>
        <dbReference type="EMBL" id="KII64915.1"/>
    </source>
</evidence>
<proteinExistence type="predicted"/>
<dbReference type="AlphaFoldDB" id="A0A0C2MKJ3"/>
<sequence length="618" mass="73974">MFPEFMYVDHRENQIPLTNYIQRSKSLNIFNQMDAVENIIYRFYYQHHPRADYVFIKHFPKKVLDAFVLMINYPLHVSRSLEKKILFLKVLAFMFRNTNVLRIPKAKLFTELFLKFIKNVTRFPDVNPNEIFHSIEICTLYEPHKVLFINENGMFYFYHAFQQYMPVFAPRFLALCHDIYSLDHTHRLSISLTKLTDDVNQIMDKFPYHLNINLEKLLFLIFQMLNRLKLLDDYEFNTIKFYEISFTAIYGYNKPHKSPTVQIVSNIWVSILTRPGNTFKIDTVTKLIFLCTVFAIKFSKQLRKVIRGIGHFEFTETNKQMLYIIYFTLFSFPIFEPNEQQWVYKILTELHSCFTKYLEAYPIDDLTIENKLFVLQYYIKSYVTLHINFSSLDEQFFHSLFERLVSYPSMRLYSSFLASHLLFKFTVNWAAFESFNPDSLRTIKRFLEAFILALSDEWYITKLQSEQTLFLFENLKNILLSIIDEDFIQTMLSQSESHLRNSFAYEYSETEENDEYKIYKTTMAMTVLSFNDSNSLDRKIADTYLQLCDDVSKDLYQMLVNPYRSDNMSGSTHFSDRSHKILFNRLPFPALLRWLMLIFELKFIFGDINSKFADLNFL</sequence>
<name>A0A0C2MKJ3_THEKT</name>
<comment type="caution">
    <text evidence="1">The sequence shown here is derived from an EMBL/GenBank/DDBJ whole genome shotgun (WGS) entry which is preliminary data.</text>
</comment>
<protein>
    <submittedName>
        <fullName evidence="1">Uncharacterized protein</fullName>
    </submittedName>
</protein>
<dbReference type="Proteomes" id="UP000031668">
    <property type="component" value="Unassembled WGS sequence"/>
</dbReference>
<reference evidence="1 2" key="1">
    <citation type="journal article" date="2014" name="Genome Biol. Evol.">
        <title>The genome of the myxosporean Thelohanellus kitauei shows adaptations to nutrient acquisition within its fish host.</title>
        <authorList>
            <person name="Yang Y."/>
            <person name="Xiong J."/>
            <person name="Zhou Z."/>
            <person name="Huo F."/>
            <person name="Miao W."/>
            <person name="Ran C."/>
            <person name="Liu Y."/>
            <person name="Zhang J."/>
            <person name="Feng J."/>
            <person name="Wang M."/>
            <person name="Wang M."/>
            <person name="Wang L."/>
            <person name="Yao B."/>
        </authorList>
    </citation>
    <scope>NUCLEOTIDE SEQUENCE [LARGE SCALE GENOMIC DNA]</scope>
    <source>
        <strain evidence="1">Wuqing</strain>
    </source>
</reference>
<organism evidence="1 2">
    <name type="scientific">Thelohanellus kitauei</name>
    <name type="common">Myxosporean</name>
    <dbReference type="NCBI Taxonomy" id="669202"/>
    <lineage>
        <taxon>Eukaryota</taxon>
        <taxon>Metazoa</taxon>
        <taxon>Cnidaria</taxon>
        <taxon>Myxozoa</taxon>
        <taxon>Myxosporea</taxon>
        <taxon>Bivalvulida</taxon>
        <taxon>Platysporina</taxon>
        <taxon>Myxobolidae</taxon>
        <taxon>Thelohanellus</taxon>
    </lineage>
</organism>
<dbReference type="EMBL" id="JWZT01004066">
    <property type="protein sequence ID" value="KII64915.1"/>
    <property type="molecule type" value="Genomic_DNA"/>
</dbReference>
<accession>A0A0C2MKJ3</accession>
<keyword evidence="2" id="KW-1185">Reference proteome</keyword>
<gene>
    <name evidence="1" type="ORF">RF11_06126</name>
</gene>
<evidence type="ECO:0000313" key="2">
    <source>
        <dbReference type="Proteomes" id="UP000031668"/>
    </source>
</evidence>